<dbReference type="SUPFAM" id="SSF69322">
    <property type="entry name" value="Tricorn protease domain 2"/>
    <property type="match status" value="1"/>
</dbReference>
<evidence type="ECO:0000259" key="10">
    <source>
        <dbReference type="Pfam" id="PF24762"/>
    </source>
</evidence>
<evidence type="ECO:0000256" key="2">
    <source>
        <dbReference type="ARBA" id="ARBA00022473"/>
    </source>
</evidence>
<keyword evidence="6" id="KW-0969">Cilium</keyword>
<evidence type="ECO:0000256" key="5">
    <source>
        <dbReference type="ARBA" id="ARBA00022803"/>
    </source>
</evidence>
<dbReference type="InterPro" id="IPR001680">
    <property type="entry name" value="WD40_rpt"/>
</dbReference>
<dbReference type="GO" id="GO:0042073">
    <property type="term" value="P:intraciliary transport"/>
    <property type="evidence" value="ECO:0007669"/>
    <property type="project" value="TreeGrafter"/>
</dbReference>
<dbReference type="SUPFAM" id="SSF50978">
    <property type="entry name" value="WD40 repeat-like"/>
    <property type="match status" value="1"/>
</dbReference>
<comment type="similarity">
    <text evidence="8">Belongs to the IFT172 family.</text>
</comment>
<accession>A0A914C4Z4</accession>
<dbReference type="Pfam" id="PF00400">
    <property type="entry name" value="WD40"/>
    <property type="match status" value="1"/>
</dbReference>
<dbReference type="Pfam" id="PF24762">
    <property type="entry name" value="TPR_IF140-IFT172"/>
    <property type="match status" value="2"/>
</dbReference>
<dbReference type="FunFam" id="1.25.40.470:FF:000008">
    <property type="entry name" value="Intraflagellar transport protein 172 homolog"/>
    <property type="match status" value="1"/>
</dbReference>
<dbReference type="GO" id="GO:0030992">
    <property type="term" value="C:intraciliary transport particle B"/>
    <property type="evidence" value="ECO:0007669"/>
    <property type="project" value="TreeGrafter"/>
</dbReference>
<evidence type="ECO:0000259" key="9">
    <source>
        <dbReference type="Pfam" id="PF23387"/>
    </source>
</evidence>
<keyword evidence="7" id="KW-0966">Cell projection</keyword>
<evidence type="ECO:0000256" key="4">
    <source>
        <dbReference type="ARBA" id="ARBA00022737"/>
    </source>
</evidence>
<dbReference type="InterPro" id="IPR056157">
    <property type="entry name" value="TPR_IFT80_172_dom"/>
</dbReference>
<proteinExistence type="inferred from homology"/>
<dbReference type="InterPro" id="IPR036322">
    <property type="entry name" value="WD40_repeat_dom_sf"/>
</dbReference>
<dbReference type="GO" id="GO:0036064">
    <property type="term" value="C:ciliary basal body"/>
    <property type="evidence" value="ECO:0007669"/>
    <property type="project" value="TreeGrafter"/>
</dbReference>
<feature type="domain" description="IF140/IFT172/WDR19 TPR" evidence="10">
    <location>
        <begin position="927"/>
        <end position="1191"/>
    </location>
</feature>
<reference evidence="12" key="1">
    <citation type="submission" date="2022-11" db="UniProtKB">
        <authorList>
            <consortium name="WormBaseParasite"/>
        </authorList>
    </citation>
    <scope>IDENTIFICATION</scope>
</reference>
<evidence type="ECO:0000256" key="1">
    <source>
        <dbReference type="ARBA" id="ARBA00004138"/>
    </source>
</evidence>
<dbReference type="Gene3D" id="1.25.40.470">
    <property type="match status" value="3"/>
</dbReference>
<feature type="domain" description="IFT80/172/WDR35 TPR" evidence="9">
    <location>
        <begin position="624"/>
        <end position="753"/>
    </location>
</feature>
<dbReference type="PANTHER" id="PTHR15722">
    <property type="entry name" value="IFT140/172-RELATED"/>
    <property type="match status" value="1"/>
</dbReference>
<evidence type="ECO:0000256" key="3">
    <source>
        <dbReference type="ARBA" id="ARBA00022574"/>
    </source>
</evidence>
<dbReference type="Pfam" id="PF23387">
    <property type="entry name" value="TPR_IFT80_172"/>
    <property type="match status" value="1"/>
</dbReference>
<evidence type="ECO:0000313" key="11">
    <source>
        <dbReference type="Proteomes" id="UP000887540"/>
    </source>
</evidence>
<dbReference type="GO" id="GO:0005930">
    <property type="term" value="C:axoneme"/>
    <property type="evidence" value="ECO:0007669"/>
    <property type="project" value="TreeGrafter"/>
</dbReference>
<sequence length="2170" mass="247466">MKLKFLSSIIEPQETFSKIPTIIYSPNGKKLALATSDLNVTLFDEKFQKRDKFATKPVESKFGKKSYVINSLVFSPDSTKLAIGQSDNITFVYRLGETWDEKKVICNKFAQSGAVTAMVWPEENRLIIGLADGKVRYASVSSNKCSTLYKTEVFVTSLAQHPNRRSFASGHSDGSIILFSFDSKSQSKICLHSTAPYCLLLSTFGILAAGTDRRVVSYTENGRILQQFDYSRDHEEKAFTSAVLDPSGYNAIFGSFDRLRLMSWNQRRGAWDESAPLVIKNLHTITAMAWRPDGSTVGTINGSVISIDCCLKRTLLKNQFETTYVSPSQVVVRDVNSDQRCVVRSRKGLNINDIRVMGRTNRYVIAYTPHTLILTDIETDKSSEITWNSGGNEKFYLDNENVCMIINAGEISLVEYGRDEICGWIRTEKISPHLISVRLNERQRKGATPGDLRRVAYLLDVYTISIVNLNTNNQIAQIVHGSVIDWLELNETASKLLFRDVRSSLFLFEIESERTSSMTNFCSYVQWVPKSDVVVAQCGEHLCVWYNTDHVEQVVQIPIQGDVEVVLRDMNRTEVIVQESNAKVAYELDSTMIEFGTAIEDLDLNRAVSFLEDSEKENIDVSSMWRQLAEVALEQGHLLIAQRAFAGLNDISRVMFLAKTIEMAEDAAKQIGGDGTQHYKVRARMALMRKQFKEAERIYLENGAVDEAIEMYQKIHKWETAIELAKATNFADLENLKSKYYRNLYDTGQEEKAAEIKENEGDPSAAIDLYIKSNQPAHAARILLNNTSLANDESLIEKVAIALIRNELFDKAGELFEHSKQFQRALESYRKGKAFGKAIQIARFSFPEQVVQLEQDWGDSLCSEGKFDAAINHYLESGNSVKAADAAVRAKEWIKALQILEVLDHGEETSQFYAKIAQHFEAEGDYERAEKLYIDADLPKVAIEMYNKAGKWSEAYKLAAEFLGTEETQEMYFQKAEELEQNGRLKEAEELYIAIGEPNRAIAMYKEANRIDEMMKLIERYHNERVDETHKRLAEELEEKGDLKGAEEQYLLAGDWKAVVNMYKEAEQWADAYRVARAEGGDKVHKHIAYLWAKSLGGDSAVKLLQRYGLLNEAIDMGSERGDFDFIFDLCRLGAKNKLVDVQLKYAEQLEDDGDYAKAEQFYLLAGKAREAVLMHMHNQDWSAAEKVANEHCQDMLIDVYISQARAALEQKDHQKAEGYLLRANRADIILKYYREVGMWPEALRIAKDYVPDALPQLQNEYETYQLKSGAKGALSYIAQAKDWEAQNEYRRAVECYLKVDEPVTSDKRQIADALKKAGEIVSKFLMDEEGTEETQEMYFQKAEELEQNGRLKEAEELYIAIGEPNRAIAMYKEANRIDEMMKLIERYHNERVDETHKRLAEELEEKGDLKGAEEQYLLAGDWKAVVNMYKEAEQWADAYRVARAEGGDKVHKHIAYLWAKSLGGDSAVKLLQRYGLLNEAIDMGSERGDFDFIFDLCRLGAKNKLVDVQLKYAEQLEDDGDYAKAEQFYLLAGKAREAVLMHMHNQDWSAAEKVANEHCQDMLIDVYISQARAALEQKDHQKAEGYLLRANRADIILKYYREVGMWPEALRIAKDYVPDALPQLQNEYETYQLKSGAKGALSYIAQAKDWEAQNEYRRAVECYLKVDEPVTSDKRQIADALKKAGEIVSKFLMDEEGAELIERIGERLLELEQFMAAGELFLVANQPQKAIQALIGAREWAKAKRIAKEFAPNLEQKVDEAYREFLKNQGRVGDLIDVDVISAIDMLVERGQWDKALETARQQNHRPLLDKYIALYATELISQEHYIEAVHVFEKYGAAANAQNFNIYKKLIDQVINTPGCTYQDASVLRNMLLSLSESISTSEDAIDSRIVQVFERYQYAVHFIALQLAFQQYTTPEVERIKLHLSIAMVRYVDLFAPDKVFYEAGMACKNFGDVYENLAFVFLNQYLDVCDAIDDEDPSAVDNSIFEGTDIPLQYSLPQQMFLNPEDHEDVKEWVLSVSVDKKVEKVLPEDRRHCYEASSVDMSGNSYPVCVISGYPVIGSARELGNGKVADAKCFQIFVTLSKANPSDELRMSKVGQKKLKWRPKPRLPPEPILVPPQEEKKIWEILREEKISPTKRYVRKRRIHHEIIIPLIIPWEYLPTKESQA</sequence>
<name>A0A914C4Z4_9BILA</name>
<keyword evidence="4" id="KW-0677">Repeat</keyword>
<dbReference type="InterPro" id="IPR015943">
    <property type="entry name" value="WD40/YVTN_repeat-like_dom_sf"/>
</dbReference>
<dbReference type="Gene3D" id="2.130.10.10">
    <property type="entry name" value="YVTN repeat-like/Quinoprotein amine dehydrogenase"/>
    <property type="match status" value="1"/>
</dbReference>
<organism evidence="11 12">
    <name type="scientific">Acrobeloides nanus</name>
    <dbReference type="NCBI Taxonomy" id="290746"/>
    <lineage>
        <taxon>Eukaryota</taxon>
        <taxon>Metazoa</taxon>
        <taxon>Ecdysozoa</taxon>
        <taxon>Nematoda</taxon>
        <taxon>Chromadorea</taxon>
        <taxon>Rhabditida</taxon>
        <taxon>Tylenchina</taxon>
        <taxon>Cephalobomorpha</taxon>
        <taxon>Cephaloboidea</taxon>
        <taxon>Cephalobidae</taxon>
        <taxon>Acrobeloides</taxon>
    </lineage>
</organism>
<evidence type="ECO:0000313" key="12">
    <source>
        <dbReference type="WBParaSite" id="ACRNAN_Path_289.g1089.t1"/>
    </source>
</evidence>
<protein>
    <submittedName>
        <fullName evidence="12">Uncharacterized protein</fullName>
    </submittedName>
</protein>
<dbReference type="InterPro" id="IPR056168">
    <property type="entry name" value="TPR_IF140/IFT172/WDR19"/>
</dbReference>
<keyword evidence="11" id="KW-1185">Reference proteome</keyword>
<dbReference type="Proteomes" id="UP000887540">
    <property type="component" value="Unplaced"/>
</dbReference>
<dbReference type="SMART" id="SM00320">
    <property type="entry name" value="WD40"/>
    <property type="match status" value="5"/>
</dbReference>
<evidence type="ECO:0000256" key="6">
    <source>
        <dbReference type="ARBA" id="ARBA00023069"/>
    </source>
</evidence>
<keyword evidence="2" id="KW-0217">Developmental protein</keyword>
<dbReference type="PANTHER" id="PTHR15722:SF2">
    <property type="entry name" value="INTRAFLAGELLAR TRANSPORT PROTEIN 172 HOMOLOG"/>
    <property type="match status" value="1"/>
</dbReference>
<dbReference type="WBParaSite" id="ACRNAN_Path_289.g1089.t1">
    <property type="protein sequence ID" value="ACRNAN_Path_289.g1089.t1"/>
    <property type="gene ID" value="ACRNAN_Path_289.g1089"/>
</dbReference>
<keyword evidence="3" id="KW-0853">WD repeat</keyword>
<evidence type="ECO:0000256" key="7">
    <source>
        <dbReference type="ARBA" id="ARBA00023273"/>
    </source>
</evidence>
<evidence type="ECO:0000256" key="8">
    <source>
        <dbReference type="ARBA" id="ARBA00038130"/>
    </source>
</evidence>
<keyword evidence="5" id="KW-0802">TPR repeat</keyword>
<feature type="domain" description="IF140/IFT172/WDR19 TPR" evidence="10">
    <location>
        <begin position="1213"/>
        <end position="1546"/>
    </location>
</feature>
<comment type="subcellular location">
    <subcellularLocation>
        <location evidence="1">Cell projection</location>
        <location evidence="1">Cilium</location>
    </subcellularLocation>
</comment>